<dbReference type="InterPro" id="IPR050959">
    <property type="entry name" value="MarA-like"/>
</dbReference>
<dbReference type="Gene3D" id="1.10.10.60">
    <property type="entry name" value="Homeodomain-like"/>
    <property type="match status" value="2"/>
</dbReference>
<dbReference type="GO" id="GO:0043565">
    <property type="term" value="F:sequence-specific DNA binding"/>
    <property type="evidence" value="ECO:0007669"/>
    <property type="project" value="InterPro"/>
</dbReference>
<comment type="caution">
    <text evidence="5">The sequence shown here is derived from an EMBL/GenBank/DDBJ whole genome shotgun (WGS) entry which is preliminary data.</text>
</comment>
<dbReference type="InterPro" id="IPR029442">
    <property type="entry name" value="GyrI-like"/>
</dbReference>
<dbReference type="SMART" id="SM00342">
    <property type="entry name" value="HTH_ARAC"/>
    <property type="match status" value="1"/>
</dbReference>
<evidence type="ECO:0000259" key="4">
    <source>
        <dbReference type="PROSITE" id="PS01124"/>
    </source>
</evidence>
<evidence type="ECO:0000313" key="5">
    <source>
        <dbReference type="EMBL" id="RGE59761.1"/>
    </source>
</evidence>
<dbReference type="SUPFAM" id="SSF46689">
    <property type="entry name" value="Homeodomain-like"/>
    <property type="match status" value="2"/>
</dbReference>
<dbReference type="SUPFAM" id="SSF55136">
    <property type="entry name" value="Probable bacterial effector-binding domain"/>
    <property type="match status" value="1"/>
</dbReference>
<evidence type="ECO:0000256" key="1">
    <source>
        <dbReference type="ARBA" id="ARBA00023015"/>
    </source>
</evidence>
<dbReference type="InterPro" id="IPR010499">
    <property type="entry name" value="AraC_E-bd"/>
</dbReference>
<reference evidence="5" key="1">
    <citation type="submission" date="2018-08" db="EMBL/GenBank/DDBJ databases">
        <title>A genome reference for cultivated species of the human gut microbiota.</title>
        <authorList>
            <person name="Zou Y."/>
            <person name="Xue W."/>
            <person name="Luo G."/>
        </authorList>
    </citation>
    <scope>NUCLEOTIDE SEQUENCE [LARGE SCALE GENOMIC DNA]</scope>
    <source>
        <strain evidence="5">TF05-5AC</strain>
    </source>
</reference>
<dbReference type="PANTHER" id="PTHR47504">
    <property type="entry name" value="RIGHT ORIGIN-BINDING PROTEIN"/>
    <property type="match status" value="1"/>
</dbReference>
<sequence>MDWLTQMNEALDYIESHLTDEIDLDEIGRITACPAGLFQRIFPKIIGIPLSEYIRRRKLTLAAYDLQVSDCKVVDVAMKYGYETADAFTVAFKRMHGINPAAVKENGVSLKAYPRLTFTLLVKGVTEMNYRIEEKEDIRTVGVVIKASQENNPIPDFWGECYENGTAEKLCKTSPGKPLIGICCNMNNDGTFNYMIGIETTAAVPDGMSELIIPKSTWAIFESVGPMPEAIQNVWQRIYSEFLPQGIYSHAGTPDLEVYFEGDNSASDYRCEVWIPVVKK</sequence>
<keyword evidence="1" id="KW-0805">Transcription regulation</keyword>
<keyword evidence="3" id="KW-0804">Transcription</keyword>
<proteinExistence type="predicted"/>
<evidence type="ECO:0000256" key="2">
    <source>
        <dbReference type="ARBA" id="ARBA00023125"/>
    </source>
</evidence>
<accession>A0A3E3I3W5</accession>
<feature type="domain" description="HTH araC/xylS-type" evidence="4">
    <location>
        <begin position="8"/>
        <end position="106"/>
    </location>
</feature>
<protein>
    <submittedName>
        <fullName evidence="5">AraC family transcriptional regulator</fullName>
    </submittedName>
</protein>
<evidence type="ECO:0000313" key="6">
    <source>
        <dbReference type="Proteomes" id="UP000260812"/>
    </source>
</evidence>
<dbReference type="Proteomes" id="UP000260812">
    <property type="component" value="Unassembled WGS sequence"/>
</dbReference>
<gene>
    <name evidence="5" type="ORF">DXC51_13220</name>
</gene>
<dbReference type="Gene3D" id="3.20.80.10">
    <property type="entry name" value="Regulatory factor, effector binding domain"/>
    <property type="match status" value="1"/>
</dbReference>
<dbReference type="Pfam" id="PF12833">
    <property type="entry name" value="HTH_18"/>
    <property type="match status" value="1"/>
</dbReference>
<dbReference type="AlphaFoldDB" id="A0A3E3I3W5"/>
<keyword evidence="6" id="KW-1185">Reference proteome</keyword>
<organism evidence="5 6">
    <name type="scientific">Eisenbergiella massiliensis</name>
    <dbReference type="NCBI Taxonomy" id="1720294"/>
    <lineage>
        <taxon>Bacteria</taxon>
        <taxon>Bacillati</taxon>
        <taxon>Bacillota</taxon>
        <taxon>Clostridia</taxon>
        <taxon>Lachnospirales</taxon>
        <taxon>Lachnospiraceae</taxon>
        <taxon>Eisenbergiella</taxon>
    </lineage>
</organism>
<dbReference type="GO" id="GO:0003700">
    <property type="term" value="F:DNA-binding transcription factor activity"/>
    <property type="evidence" value="ECO:0007669"/>
    <property type="project" value="InterPro"/>
</dbReference>
<dbReference type="InterPro" id="IPR018062">
    <property type="entry name" value="HTH_AraC-typ_CS"/>
</dbReference>
<dbReference type="Pfam" id="PF06445">
    <property type="entry name" value="GyrI-like"/>
    <property type="match status" value="1"/>
</dbReference>
<dbReference type="PROSITE" id="PS01124">
    <property type="entry name" value="HTH_ARAC_FAMILY_2"/>
    <property type="match status" value="1"/>
</dbReference>
<dbReference type="PANTHER" id="PTHR47504:SF5">
    <property type="entry name" value="RIGHT ORIGIN-BINDING PROTEIN"/>
    <property type="match status" value="1"/>
</dbReference>
<name>A0A3E3I3W5_9FIRM</name>
<dbReference type="PROSITE" id="PS00041">
    <property type="entry name" value="HTH_ARAC_FAMILY_1"/>
    <property type="match status" value="1"/>
</dbReference>
<dbReference type="InterPro" id="IPR018060">
    <property type="entry name" value="HTH_AraC"/>
</dbReference>
<dbReference type="GeneID" id="97987806"/>
<dbReference type="EMBL" id="QVLV01000008">
    <property type="protein sequence ID" value="RGE59761.1"/>
    <property type="molecule type" value="Genomic_DNA"/>
</dbReference>
<keyword evidence="2" id="KW-0238">DNA-binding</keyword>
<dbReference type="InterPro" id="IPR011256">
    <property type="entry name" value="Reg_factor_effector_dom_sf"/>
</dbReference>
<dbReference type="InterPro" id="IPR009057">
    <property type="entry name" value="Homeodomain-like_sf"/>
</dbReference>
<dbReference type="RefSeq" id="WP_021635077.1">
    <property type="nucleotide sequence ID" value="NZ_CANNOQ010000042.1"/>
</dbReference>
<evidence type="ECO:0000256" key="3">
    <source>
        <dbReference type="ARBA" id="ARBA00023163"/>
    </source>
</evidence>
<dbReference type="SMART" id="SM00871">
    <property type="entry name" value="AraC_E_bind"/>
    <property type="match status" value="1"/>
</dbReference>